<feature type="domain" description="FAS1" evidence="1">
    <location>
        <begin position="1"/>
        <end position="28"/>
    </location>
</feature>
<protein>
    <recommendedName>
        <fullName evidence="1">FAS1 domain-containing protein</fullName>
    </recommendedName>
</protein>
<dbReference type="AlphaFoldDB" id="A0AAW0Y2Z5"/>
<evidence type="ECO:0000259" key="1">
    <source>
        <dbReference type="PROSITE" id="PS50213"/>
    </source>
</evidence>
<dbReference type="PANTHER" id="PTHR10900:SF77">
    <property type="entry name" value="FI19380P1"/>
    <property type="match status" value="1"/>
</dbReference>
<dbReference type="PANTHER" id="PTHR10900">
    <property type="entry name" value="PERIOSTIN-RELATED"/>
    <property type="match status" value="1"/>
</dbReference>
<feature type="domain" description="FAS1" evidence="1">
    <location>
        <begin position="302"/>
        <end position="440"/>
    </location>
</feature>
<evidence type="ECO:0000313" key="3">
    <source>
        <dbReference type="Proteomes" id="UP001445076"/>
    </source>
</evidence>
<dbReference type="Proteomes" id="UP001445076">
    <property type="component" value="Unassembled WGS sequence"/>
</dbReference>
<proteinExistence type="predicted"/>
<dbReference type="GO" id="GO:0007155">
    <property type="term" value="P:cell adhesion"/>
    <property type="evidence" value="ECO:0007669"/>
    <property type="project" value="TreeGrafter"/>
</dbReference>
<dbReference type="GO" id="GO:0050839">
    <property type="term" value="F:cell adhesion molecule binding"/>
    <property type="evidence" value="ECO:0007669"/>
    <property type="project" value="TreeGrafter"/>
</dbReference>
<organism evidence="2 3">
    <name type="scientific">Cherax quadricarinatus</name>
    <name type="common">Australian red claw crayfish</name>
    <dbReference type="NCBI Taxonomy" id="27406"/>
    <lineage>
        <taxon>Eukaryota</taxon>
        <taxon>Metazoa</taxon>
        <taxon>Ecdysozoa</taxon>
        <taxon>Arthropoda</taxon>
        <taxon>Crustacea</taxon>
        <taxon>Multicrustacea</taxon>
        <taxon>Malacostraca</taxon>
        <taxon>Eumalacostraca</taxon>
        <taxon>Eucarida</taxon>
        <taxon>Decapoda</taxon>
        <taxon>Pleocyemata</taxon>
        <taxon>Astacidea</taxon>
        <taxon>Parastacoidea</taxon>
        <taxon>Parastacidae</taxon>
        <taxon>Cherax</taxon>
    </lineage>
</organism>
<sequence length="442" mass="48968">MVLLNCVGVVRVDVHSRDGVVHVISRPLPPAYTLTLADLISSDHKLTLFYTLLGYGELVSLVRHTGPLTVLAPTNDAFNRLPRHFLDSITYDAKYFPALQALVRQHLLEGLQCSTALRRKAEVTTMEGRSLTVSCNHSLTLRVGASTVTTPDLLTSNGVLHYVDRVLIPPMALSLAQVTRRAGATTYIRLVRRVGLFHRLVSYGPYTVFAPSNKALRRLKRTTLQDHVALKKLVLYHLADGAHASYTLRDNHLLPSRLPGASLRVKIHPKVMSVEDGVVMSSDHVAFNGYVHVLDQVLTPPTHTLARTLALTPTLSRFTALITQAGVWAWKELSLGKGPYTLLAVKDQDIDTWATDTFTYYRLINDRNLLNQSLNIHLLEDLVMPRALQEGTTFLLGTRHAPRALRLSVSGGRLSLHHASVSSDYILCTNGIILFIDSLLLP</sequence>
<dbReference type="GO" id="GO:0005615">
    <property type="term" value="C:extracellular space"/>
    <property type="evidence" value="ECO:0007669"/>
    <property type="project" value="TreeGrafter"/>
</dbReference>
<dbReference type="GO" id="GO:0031012">
    <property type="term" value="C:extracellular matrix"/>
    <property type="evidence" value="ECO:0007669"/>
    <property type="project" value="TreeGrafter"/>
</dbReference>
<dbReference type="EMBL" id="JARKIK010000018">
    <property type="protein sequence ID" value="KAK8745988.1"/>
    <property type="molecule type" value="Genomic_DNA"/>
</dbReference>
<feature type="domain" description="FAS1" evidence="1">
    <location>
        <begin position="171"/>
        <end position="298"/>
    </location>
</feature>
<evidence type="ECO:0000313" key="2">
    <source>
        <dbReference type="EMBL" id="KAK8745988.1"/>
    </source>
</evidence>
<dbReference type="SMART" id="SM00554">
    <property type="entry name" value="FAS1"/>
    <property type="match status" value="2"/>
</dbReference>
<accession>A0AAW0Y2Z5</accession>
<name>A0AAW0Y2Z5_CHEQU</name>
<keyword evidence="3" id="KW-1185">Reference proteome</keyword>
<gene>
    <name evidence="2" type="ORF">OTU49_017211</name>
</gene>
<comment type="caution">
    <text evidence="2">The sequence shown here is derived from an EMBL/GenBank/DDBJ whole genome shotgun (WGS) entry which is preliminary data.</text>
</comment>
<dbReference type="InterPro" id="IPR000782">
    <property type="entry name" value="FAS1_domain"/>
</dbReference>
<dbReference type="InterPro" id="IPR036378">
    <property type="entry name" value="FAS1_dom_sf"/>
</dbReference>
<dbReference type="InterPro" id="IPR050904">
    <property type="entry name" value="Adhesion/Biosynth-related"/>
</dbReference>
<dbReference type="FunFam" id="2.30.180.10:FF:000032">
    <property type="entry name" value="Fasciclin domain-containing protein, putative"/>
    <property type="match status" value="1"/>
</dbReference>
<dbReference type="SUPFAM" id="SSF82153">
    <property type="entry name" value="FAS1 domain"/>
    <property type="match status" value="3"/>
</dbReference>
<dbReference type="Gene3D" id="2.30.180.10">
    <property type="entry name" value="FAS1 domain"/>
    <property type="match status" value="3"/>
</dbReference>
<feature type="domain" description="FAS1" evidence="1">
    <location>
        <begin position="33"/>
        <end position="167"/>
    </location>
</feature>
<dbReference type="PROSITE" id="PS50213">
    <property type="entry name" value="FAS1"/>
    <property type="match status" value="4"/>
</dbReference>
<reference evidence="2 3" key="1">
    <citation type="journal article" date="2024" name="BMC Genomics">
        <title>Genome assembly of redclaw crayfish (Cherax quadricarinatus) provides insights into its immune adaptation and hypoxia tolerance.</title>
        <authorList>
            <person name="Liu Z."/>
            <person name="Zheng J."/>
            <person name="Li H."/>
            <person name="Fang K."/>
            <person name="Wang S."/>
            <person name="He J."/>
            <person name="Zhou D."/>
            <person name="Weng S."/>
            <person name="Chi M."/>
            <person name="Gu Z."/>
            <person name="He J."/>
            <person name="Li F."/>
            <person name="Wang M."/>
        </authorList>
    </citation>
    <scope>NUCLEOTIDE SEQUENCE [LARGE SCALE GENOMIC DNA]</scope>
    <source>
        <strain evidence="2">ZL_2023a</strain>
    </source>
</reference>
<dbReference type="GO" id="GO:0030198">
    <property type="term" value="P:extracellular matrix organization"/>
    <property type="evidence" value="ECO:0007669"/>
    <property type="project" value="TreeGrafter"/>
</dbReference>
<dbReference type="Pfam" id="PF02469">
    <property type="entry name" value="Fasciclin"/>
    <property type="match status" value="3"/>
</dbReference>